<protein>
    <submittedName>
        <fullName evidence="3">SDR family oxidoreductase</fullName>
    </submittedName>
</protein>
<evidence type="ECO:0000313" key="4">
    <source>
        <dbReference type="Proteomes" id="UP000264589"/>
    </source>
</evidence>
<proteinExistence type="inferred from homology"/>
<reference evidence="3 4" key="1">
    <citation type="submission" date="2018-08" db="EMBL/GenBank/DDBJ databases">
        <title>Parvularcula sp. SM1705, isolated from surface water of the South Sea China.</title>
        <authorList>
            <person name="Sun L."/>
        </authorList>
    </citation>
    <scope>NUCLEOTIDE SEQUENCE [LARGE SCALE GENOMIC DNA]</scope>
    <source>
        <strain evidence="3 4">SM1705</strain>
    </source>
</reference>
<evidence type="ECO:0000313" key="3">
    <source>
        <dbReference type="EMBL" id="RFB04587.1"/>
    </source>
</evidence>
<comment type="similarity">
    <text evidence="1">Belongs to the short-chain dehydrogenases/reductases (SDR) family.</text>
</comment>
<dbReference type="EMBL" id="QUQO01000001">
    <property type="protein sequence ID" value="RFB04587.1"/>
    <property type="molecule type" value="Genomic_DNA"/>
</dbReference>
<dbReference type="FunFam" id="3.40.50.720:FF:000084">
    <property type="entry name" value="Short-chain dehydrogenase reductase"/>
    <property type="match status" value="1"/>
</dbReference>
<dbReference type="Pfam" id="PF13561">
    <property type="entry name" value="adh_short_C2"/>
    <property type="match status" value="1"/>
</dbReference>
<dbReference type="SUPFAM" id="SSF51735">
    <property type="entry name" value="NAD(P)-binding Rossmann-fold domains"/>
    <property type="match status" value="1"/>
</dbReference>
<dbReference type="RefSeq" id="WP_116391219.1">
    <property type="nucleotide sequence ID" value="NZ_QUQO01000001.1"/>
</dbReference>
<dbReference type="OrthoDB" id="9789398at2"/>
<dbReference type="InterPro" id="IPR020904">
    <property type="entry name" value="Sc_DH/Rdtase_CS"/>
</dbReference>
<dbReference type="GO" id="GO:0016491">
    <property type="term" value="F:oxidoreductase activity"/>
    <property type="evidence" value="ECO:0007669"/>
    <property type="project" value="UniProtKB-KW"/>
</dbReference>
<sequence>MTALTIYPSLKDQSVFITGGASGIGAAFVEAYLQQGMTVGFVDYDEEAGHALCEQMKASGLSMPWFRKLDVTDVPTLKQAISDFAKATGRLDVLVSNVANDTRQAALDVTEEEWRGCMAVNLDAAFFAVQAAVPELKKAGGGSVIIMSSITPLLGLPNMSGYATAKAALLGMTKSLANEFGPDNIRVNAILPGWVITERQKRLWYTDEEAQNWQNTVPLKKTILAPDVAKLGLFLAADDSEMITSQHFIIDTGRV</sequence>
<dbReference type="PRINTS" id="PR00080">
    <property type="entry name" value="SDRFAMILY"/>
</dbReference>
<evidence type="ECO:0000256" key="2">
    <source>
        <dbReference type="ARBA" id="ARBA00023002"/>
    </source>
</evidence>
<keyword evidence="4" id="KW-1185">Reference proteome</keyword>
<evidence type="ECO:0000256" key="1">
    <source>
        <dbReference type="ARBA" id="ARBA00006484"/>
    </source>
</evidence>
<dbReference type="InterPro" id="IPR036291">
    <property type="entry name" value="NAD(P)-bd_dom_sf"/>
</dbReference>
<organism evidence="3 4">
    <name type="scientific">Parvularcula marina</name>
    <dbReference type="NCBI Taxonomy" id="2292771"/>
    <lineage>
        <taxon>Bacteria</taxon>
        <taxon>Pseudomonadati</taxon>
        <taxon>Pseudomonadota</taxon>
        <taxon>Alphaproteobacteria</taxon>
        <taxon>Parvularculales</taxon>
        <taxon>Parvularculaceae</taxon>
        <taxon>Parvularcula</taxon>
    </lineage>
</organism>
<accession>A0A371RGJ8</accession>
<dbReference type="PANTHER" id="PTHR43639:SF1">
    <property type="entry name" value="SHORT-CHAIN DEHYDROGENASE_REDUCTASE FAMILY PROTEIN"/>
    <property type="match status" value="1"/>
</dbReference>
<dbReference type="Gene3D" id="3.40.50.720">
    <property type="entry name" value="NAD(P)-binding Rossmann-like Domain"/>
    <property type="match status" value="1"/>
</dbReference>
<dbReference type="PROSITE" id="PS00061">
    <property type="entry name" value="ADH_SHORT"/>
    <property type="match status" value="1"/>
</dbReference>
<dbReference type="InParanoid" id="A0A371RGJ8"/>
<dbReference type="Proteomes" id="UP000264589">
    <property type="component" value="Unassembled WGS sequence"/>
</dbReference>
<dbReference type="PRINTS" id="PR00081">
    <property type="entry name" value="GDHRDH"/>
</dbReference>
<gene>
    <name evidence="3" type="ORF">DX908_04410</name>
</gene>
<dbReference type="PANTHER" id="PTHR43639">
    <property type="entry name" value="OXIDOREDUCTASE, SHORT-CHAIN DEHYDROGENASE/REDUCTASE FAMILY (AFU_ORTHOLOGUE AFUA_5G02870)"/>
    <property type="match status" value="1"/>
</dbReference>
<keyword evidence="2" id="KW-0560">Oxidoreductase</keyword>
<name>A0A371RGJ8_9PROT</name>
<dbReference type="CDD" id="cd05233">
    <property type="entry name" value="SDR_c"/>
    <property type="match status" value="1"/>
</dbReference>
<dbReference type="InterPro" id="IPR002347">
    <property type="entry name" value="SDR_fam"/>
</dbReference>
<comment type="caution">
    <text evidence="3">The sequence shown here is derived from an EMBL/GenBank/DDBJ whole genome shotgun (WGS) entry which is preliminary data.</text>
</comment>
<dbReference type="AlphaFoldDB" id="A0A371RGJ8"/>